<feature type="compositionally biased region" description="Basic residues" evidence="1">
    <location>
        <begin position="356"/>
        <end position="372"/>
    </location>
</feature>
<feature type="compositionally biased region" description="Basic residues" evidence="1">
    <location>
        <begin position="202"/>
        <end position="245"/>
    </location>
</feature>
<feature type="region of interest" description="Disordered" evidence="1">
    <location>
        <begin position="121"/>
        <end position="268"/>
    </location>
</feature>
<evidence type="ECO:0000313" key="2">
    <source>
        <dbReference type="EMBL" id="QHU35112.1"/>
    </source>
</evidence>
<reference evidence="2" key="1">
    <citation type="journal article" date="2020" name="Nature">
        <title>Giant virus diversity and host interactions through global metagenomics.</title>
        <authorList>
            <person name="Schulz F."/>
            <person name="Roux S."/>
            <person name="Paez-Espino D."/>
            <person name="Jungbluth S."/>
            <person name="Walsh D.A."/>
            <person name="Denef V.J."/>
            <person name="McMahon K.D."/>
            <person name="Konstantinidis K.T."/>
            <person name="Eloe-Fadrosh E.A."/>
            <person name="Kyrpides N.C."/>
            <person name="Woyke T."/>
        </authorList>
    </citation>
    <scope>NUCLEOTIDE SEQUENCE</scope>
    <source>
        <strain evidence="2">GVMAG-S-1017745-26</strain>
    </source>
</reference>
<organism evidence="2">
    <name type="scientific">viral metagenome</name>
    <dbReference type="NCBI Taxonomy" id="1070528"/>
    <lineage>
        <taxon>unclassified sequences</taxon>
        <taxon>metagenomes</taxon>
        <taxon>organismal metagenomes</taxon>
    </lineage>
</organism>
<accession>A0A6C0M0S2</accession>
<dbReference type="AlphaFoldDB" id="A0A6C0M0S2"/>
<sequence>MVRNQKNKSDDVVDDNIFAELGLGPDGDENADDIYLGQHGGKLFEVIRNPETGRNVSIYGKIGQGILRNYVVQLGGHIRSGSIIPSPEPYDMKGGVSVRKTGPKSFKSSQKKVIKMVKKGKTVHPSKLKKSGVKVATKGGAIRSGSILPSPEPFNMSSQTGGHKGPCGVNPKSGRCHKSSKWDKQNCVLKNGRCSPTDAKKSGSKKVSAKKKASPKKSSSKKASPKKSSSKKASPKKSSSKKASPKKSSSENKQQSVVKPKIYGNEWGALPTDEELGFYDDDERDMGYDERDYAEMARIDQEFREQELIEEYGSLEAAQEAYEAHEENRIDQANYPYTTPDIPLPSFSPKPEKVSKKVSTKSAKKSAKKSTKTTKSSKACKMYKTKKDGSRRLSARCYYDTHGSSSVGDKCDGAWGGKPGCLRLSGKKGSPKFLKCNDSDSQSPCKE</sequence>
<evidence type="ECO:0000256" key="1">
    <source>
        <dbReference type="SAM" id="MobiDB-lite"/>
    </source>
</evidence>
<protein>
    <submittedName>
        <fullName evidence="2">Uncharacterized protein</fullName>
    </submittedName>
</protein>
<proteinExistence type="predicted"/>
<name>A0A6C0M0S2_9ZZZZ</name>
<feature type="region of interest" description="Disordered" evidence="1">
    <location>
        <begin position="319"/>
        <end position="389"/>
    </location>
</feature>
<feature type="region of interest" description="Disordered" evidence="1">
    <location>
        <begin position="425"/>
        <end position="447"/>
    </location>
</feature>
<feature type="compositionally biased region" description="Basic residues" evidence="1">
    <location>
        <begin position="121"/>
        <end position="132"/>
    </location>
</feature>
<dbReference type="EMBL" id="MN740583">
    <property type="protein sequence ID" value="QHU35112.1"/>
    <property type="molecule type" value="Genomic_DNA"/>
</dbReference>